<keyword evidence="3" id="KW-0325">Glycoprotein</keyword>
<dbReference type="GO" id="GO:0030199">
    <property type="term" value="P:collagen fibril organization"/>
    <property type="evidence" value="ECO:0007669"/>
    <property type="project" value="TreeGrafter"/>
</dbReference>
<keyword evidence="2 5" id="KW-0732">Signal</keyword>
<dbReference type="PANTHER" id="PTHR13986">
    <property type="entry name" value="PROTEIN LYSINE HYDROXYLATION COMPLEX COMPONENT"/>
    <property type="match status" value="1"/>
</dbReference>
<reference evidence="7 8" key="1">
    <citation type="journal article" date="2016" name="Nat. Commun.">
        <title>Extremotolerant tardigrade genome and improved radiotolerance of human cultured cells by tardigrade-unique protein.</title>
        <authorList>
            <person name="Hashimoto T."/>
            <person name="Horikawa D.D."/>
            <person name="Saito Y."/>
            <person name="Kuwahara H."/>
            <person name="Kozuka-Hata H."/>
            <person name="Shin-I T."/>
            <person name="Minakuchi Y."/>
            <person name="Ohishi K."/>
            <person name="Motoyama A."/>
            <person name="Aizu T."/>
            <person name="Enomoto A."/>
            <person name="Kondo K."/>
            <person name="Tanaka S."/>
            <person name="Hara Y."/>
            <person name="Koshikawa S."/>
            <person name="Sagara H."/>
            <person name="Miura T."/>
            <person name="Yokobori S."/>
            <person name="Miyagawa K."/>
            <person name="Suzuki Y."/>
            <person name="Kubo T."/>
            <person name="Oyama M."/>
            <person name="Kohara Y."/>
            <person name="Fujiyama A."/>
            <person name="Arakawa K."/>
            <person name="Katayama T."/>
            <person name="Toyoda A."/>
            <person name="Kunieda T."/>
        </authorList>
    </citation>
    <scope>NUCLEOTIDE SEQUENCE [LARGE SCALE GENOMIC DNA]</scope>
    <source>
        <strain evidence="7 8">YOKOZUNA-1</strain>
    </source>
</reference>
<evidence type="ECO:0000313" key="7">
    <source>
        <dbReference type="EMBL" id="GAU98771.1"/>
    </source>
</evidence>
<dbReference type="EMBL" id="BDGG01000005">
    <property type="protein sequence ID" value="GAU98771.1"/>
    <property type="molecule type" value="Genomic_DNA"/>
</dbReference>
<evidence type="ECO:0000256" key="5">
    <source>
        <dbReference type="SAM" id="SignalP"/>
    </source>
</evidence>
<dbReference type="PANTHER" id="PTHR13986:SF8">
    <property type="entry name" value="PROLYL 3-HYDROXYLASE 1-LIKE PROTEIN"/>
    <property type="match status" value="1"/>
</dbReference>
<evidence type="ECO:0000256" key="4">
    <source>
        <dbReference type="SAM" id="MobiDB-lite"/>
    </source>
</evidence>
<evidence type="ECO:0000259" key="6">
    <source>
        <dbReference type="Pfam" id="PF23557"/>
    </source>
</evidence>
<gene>
    <name evidence="7" type="primary">RvY_09872-1</name>
    <name evidence="7" type="synonym">RvY_09872.1</name>
    <name evidence="7" type="ORF">RvY_09872</name>
</gene>
<dbReference type="Proteomes" id="UP000186922">
    <property type="component" value="Unassembled WGS sequence"/>
</dbReference>
<dbReference type="Gene3D" id="1.25.40.10">
    <property type="entry name" value="Tetratricopeptide repeat domain"/>
    <property type="match status" value="2"/>
</dbReference>
<dbReference type="InterPro" id="IPR052284">
    <property type="entry name" value="Collagen_mod_leprecan"/>
</dbReference>
<accession>A0A1D1VAV4</accession>
<name>A0A1D1VAV4_RAMVA</name>
<protein>
    <recommendedName>
        <fullName evidence="6">Leprecan-like alpha-helical domain-containing protein</fullName>
    </recommendedName>
</protein>
<evidence type="ECO:0000313" key="8">
    <source>
        <dbReference type="Proteomes" id="UP000186922"/>
    </source>
</evidence>
<feature type="chain" id="PRO_5008898209" description="Leprecan-like alpha-helical domain-containing protein" evidence="5">
    <location>
        <begin position="25"/>
        <end position="401"/>
    </location>
</feature>
<dbReference type="OrthoDB" id="8517835at2759"/>
<dbReference type="STRING" id="947166.A0A1D1VAV4"/>
<dbReference type="Pfam" id="PF23557">
    <property type="entry name" value="TPR_leprecan"/>
    <property type="match status" value="1"/>
</dbReference>
<sequence>MLTAISLSLFVTIVGLVNVQCASSEDPNVTYVELFRHGVTAYQKEQWISCINYFARAVDDYKFYKKATSSCRRKCHGESGNQTIVTNLEDIENRFFETGIKHTLCLIKCRKATLQGRTTAYVPEIDEAMENLVPYDYLQLCYFKHGTPDRAATAAYTFLQANPGHETMQTNLKFYLSKEGKATQEDLKNTESREYQELYKEGIAAYEKKNYQAVKDKMEQGLEAYLGEEENCRVMCEGSFDQDNMQPDLYIAVANHMTFALKSRLRCAPRLQKFDASISSEGMVARFYLYLVRAYLELDQVQEACHAVESYLLFVPKDLSMLDARKKLKNNNEAKDEWFTPRPEALRYYQRERTEKNLLDFVEKEFAYLVEQHKEAKKPEQSKKDSKMGEMEKKTSKTQSA</sequence>
<dbReference type="AlphaFoldDB" id="A0A1D1VAV4"/>
<dbReference type="InterPro" id="IPR056585">
    <property type="entry name" value="Leprecan_dom"/>
</dbReference>
<dbReference type="GO" id="GO:0005518">
    <property type="term" value="F:collagen binding"/>
    <property type="evidence" value="ECO:0007669"/>
    <property type="project" value="TreeGrafter"/>
</dbReference>
<evidence type="ECO:0000256" key="1">
    <source>
        <dbReference type="ARBA" id="ARBA00006487"/>
    </source>
</evidence>
<comment type="similarity">
    <text evidence="1">Belongs to the leprecan family.</text>
</comment>
<dbReference type="InterPro" id="IPR011990">
    <property type="entry name" value="TPR-like_helical_dom_sf"/>
</dbReference>
<keyword evidence="8" id="KW-1185">Reference proteome</keyword>
<comment type="caution">
    <text evidence="7">The sequence shown here is derived from an EMBL/GenBank/DDBJ whole genome shotgun (WGS) entry which is preliminary data.</text>
</comment>
<feature type="compositionally biased region" description="Basic and acidic residues" evidence="4">
    <location>
        <begin position="373"/>
        <end position="395"/>
    </location>
</feature>
<feature type="region of interest" description="Disordered" evidence="4">
    <location>
        <begin position="373"/>
        <end position="401"/>
    </location>
</feature>
<evidence type="ECO:0000256" key="3">
    <source>
        <dbReference type="ARBA" id="ARBA00023180"/>
    </source>
</evidence>
<dbReference type="GO" id="GO:0005783">
    <property type="term" value="C:endoplasmic reticulum"/>
    <property type="evidence" value="ECO:0007669"/>
    <property type="project" value="TreeGrafter"/>
</dbReference>
<feature type="domain" description="Leprecan-like alpha-helical" evidence="6">
    <location>
        <begin position="34"/>
        <end position="324"/>
    </location>
</feature>
<organism evidence="7 8">
    <name type="scientific">Ramazzottius varieornatus</name>
    <name type="common">Water bear</name>
    <name type="synonym">Tardigrade</name>
    <dbReference type="NCBI Taxonomy" id="947166"/>
    <lineage>
        <taxon>Eukaryota</taxon>
        <taxon>Metazoa</taxon>
        <taxon>Ecdysozoa</taxon>
        <taxon>Tardigrada</taxon>
        <taxon>Eutardigrada</taxon>
        <taxon>Parachela</taxon>
        <taxon>Hypsibioidea</taxon>
        <taxon>Ramazzottiidae</taxon>
        <taxon>Ramazzottius</taxon>
    </lineage>
</organism>
<evidence type="ECO:0000256" key="2">
    <source>
        <dbReference type="ARBA" id="ARBA00022729"/>
    </source>
</evidence>
<feature type="signal peptide" evidence="5">
    <location>
        <begin position="1"/>
        <end position="24"/>
    </location>
</feature>
<proteinExistence type="inferred from homology"/>